<dbReference type="Gene3D" id="3.90.180.10">
    <property type="entry name" value="Medium-chain alcohol dehydrogenases, catalytic domain"/>
    <property type="match status" value="1"/>
</dbReference>
<dbReference type="RefSeq" id="WP_368374000.1">
    <property type="nucleotide sequence ID" value="NZ_JBFRYB010000001.1"/>
</dbReference>
<evidence type="ECO:0000313" key="3">
    <source>
        <dbReference type="Proteomes" id="UP001557484"/>
    </source>
</evidence>
<dbReference type="InterPro" id="IPR036291">
    <property type="entry name" value="NAD(P)-bd_dom_sf"/>
</dbReference>
<reference evidence="2 3" key="1">
    <citation type="journal article" date="2011" name="Int. J. Syst. Evol. Microbiol.">
        <title>Zhongshania antarctica gen. nov., sp. nov. and Zhongshania guokunii sp. nov., gammaproteobacteria respectively isolated from coastal attached (fast) ice and surface seawater of the Antarctic.</title>
        <authorList>
            <person name="Li H.J."/>
            <person name="Zhang X.Y."/>
            <person name="Chen C.X."/>
            <person name="Zhang Y.J."/>
            <person name="Gao Z.M."/>
            <person name="Yu Y."/>
            <person name="Chen X.L."/>
            <person name="Chen B."/>
            <person name="Zhang Y.Z."/>
        </authorList>
    </citation>
    <scope>NUCLEOTIDE SEQUENCE [LARGE SCALE GENOMIC DNA]</scope>
    <source>
        <strain evidence="2 3">R06B22</strain>
    </source>
</reference>
<sequence length="330" mass="34878">MEQTYKALVATRQDGKLSVGFEQLAASDIGDGDVEIAVEYSTLNYKDGLAMSDAIPIVQQDRLILGIDMAGTVASSDNPRFIVGDKVVMNGYGASETHHGGYTQRLRTNADYLVKLPAGINTRQAMAIGTAGYTAMLSVMRLEKMDVRPESGVVLVTGASGGVGTVAISLLSALGYRVTASTGRLQEADFLKGLGASDVINRAELSEPGEMMQAPRWAAAVDSCGSHTLANVIAQLHYSGVVTACGLAQGLDLPANMMPFALRNVSLLGVDSVHAPMSLREEAWGRLAKDLDMAKLEALTVNIPFDDLPVAPGKILQGQIRGRAVVEITD</sequence>
<dbReference type="Pfam" id="PF00107">
    <property type="entry name" value="ADH_zinc_N"/>
    <property type="match status" value="1"/>
</dbReference>
<dbReference type="Proteomes" id="UP001557484">
    <property type="component" value="Unassembled WGS sequence"/>
</dbReference>
<dbReference type="InterPro" id="IPR051397">
    <property type="entry name" value="Zn-ADH-like_protein"/>
</dbReference>
<dbReference type="InterPro" id="IPR013149">
    <property type="entry name" value="ADH-like_C"/>
</dbReference>
<dbReference type="CDD" id="cd08288">
    <property type="entry name" value="MDR_yhdh"/>
    <property type="match status" value="1"/>
</dbReference>
<keyword evidence="3" id="KW-1185">Reference proteome</keyword>
<keyword evidence="2" id="KW-0560">Oxidoreductase</keyword>
<dbReference type="PANTHER" id="PTHR43677:SF1">
    <property type="entry name" value="ACRYLYL-COA REDUCTASE ACUI-RELATED"/>
    <property type="match status" value="1"/>
</dbReference>
<dbReference type="SUPFAM" id="SSF51735">
    <property type="entry name" value="NAD(P)-binding Rossmann-fold domains"/>
    <property type="match status" value="1"/>
</dbReference>
<feature type="domain" description="Enoyl reductase (ER)" evidence="1">
    <location>
        <begin position="16"/>
        <end position="326"/>
    </location>
</feature>
<dbReference type="SUPFAM" id="SSF50129">
    <property type="entry name" value="GroES-like"/>
    <property type="match status" value="1"/>
</dbReference>
<name>A0ABV3TQK8_9GAMM</name>
<dbReference type="InterPro" id="IPR013154">
    <property type="entry name" value="ADH-like_N"/>
</dbReference>
<accession>A0ABV3TQK8</accession>
<evidence type="ECO:0000313" key="2">
    <source>
        <dbReference type="EMBL" id="MEX1663871.1"/>
    </source>
</evidence>
<proteinExistence type="predicted"/>
<comment type="caution">
    <text evidence="2">The sequence shown here is derived from an EMBL/GenBank/DDBJ whole genome shotgun (WGS) entry which is preliminary data.</text>
</comment>
<dbReference type="Pfam" id="PF08240">
    <property type="entry name" value="ADH_N"/>
    <property type="match status" value="1"/>
</dbReference>
<gene>
    <name evidence="2" type="ORF">AB4875_00155</name>
</gene>
<evidence type="ECO:0000259" key="1">
    <source>
        <dbReference type="SMART" id="SM00829"/>
    </source>
</evidence>
<dbReference type="EC" id="1.-.-.-" evidence="2"/>
<dbReference type="InterPro" id="IPR014188">
    <property type="entry name" value="Acrylyl-CoA_reductase_AcuI"/>
</dbReference>
<dbReference type="NCBIfam" id="TIGR02823">
    <property type="entry name" value="oxido_YhdH"/>
    <property type="match status" value="1"/>
</dbReference>
<dbReference type="InterPro" id="IPR011032">
    <property type="entry name" value="GroES-like_sf"/>
</dbReference>
<dbReference type="InterPro" id="IPR020843">
    <property type="entry name" value="ER"/>
</dbReference>
<dbReference type="GO" id="GO:0016491">
    <property type="term" value="F:oxidoreductase activity"/>
    <property type="evidence" value="ECO:0007669"/>
    <property type="project" value="UniProtKB-KW"/>
</dbReference>
<dbReference type="Gene3D" id="3.40.50.720">
    <property type="entry name" value="NAD(P)-binding Rossmann-like Domain"/>
    <property type="match status" value="1"/>
</dbReference>
<organism evidence="2 3">
    <name type="scientific">Zhongshania arctica</name>
    <dbReference type="NCBI Taxonomy" id="3238302"/>
    <lineage>
        <taxon>Bacteria</taxon>
        <taxon>Pseudomonadati</taxon>
        <taxon>Pseudomonadota</taxon>
        <taxon>Gammaproteobacteria</taxon>
        <taxon>Cellvibrionales</taxon>
        <taxon>Spongiibacteraceae</taxon>
        <taxon>Zhongshania</taxon>
    </lineage>
</organism>
<dbReference type="SMART" id="SM00829">
    <property type="entry name" value="PKS_ER"/>
    <property type="match status" value="1"/>
</dbReference>
<dbReference type="PANTHER" id="PTHR43677">
    <property type="entry name" value="SHORT-CHAIN DEHYDROGENASE/REDUCTASE"/>
    <property type="match status" value="1"/>
</dbReference>
<dbReference type="EMBL" id="JBFRYB010000001">
    <property type="protein sequence ID" value="MEX1663871.1"/>
    <property type="molecule type" value="Genomic_DNA"/>
</dbReference>
<protein>
    <submittedName>
        <fullName evidence="2">MDR family oxidoreductase</fullName>
        <ecNumber evidence="2">1.-.-.-</ecNumber>
    </submittedName>
</protein>